<keyword evidence="8" id="KW-0119">Carbohydrate metabolism</keyword>
<feature type="compositionally biased region" description="Gly residues" evidence="9">
    <location>
        <begin position="418"/>
        <end position="446"/>
    </location>
</feature>
<keyword evidence="7" id="KW-0378">Hydrolase</keyword>
<keyword evidence="8" id="KW-0624">Polysaccharide degradation</keyword>
<keyword evidence="5 13" id="KW-0418">Kinase</keyword>
<keyword evidence="4" id="KW-0547">Nucleotide-binding</keyword>
<dbReference type="GO" id="GO:0004674">
    <property type="term" value="F:protein serine/threonine kinase activity"/>
    <property type="evidence" value="ECO:0007669"/>
    <property type="project" value="UniProtKB-KW"/>
</dbReference>
<dbReference type="SMART" id="SM00220">
    <property type="entry name" value="S_TKc"/>
    <property type="match status" value="1"/>
</dbReference>
<dbReference type="CDD" id="cd00063">
    <property type="entry name" value="FN3"/>
    <property type="match status" value="1"/>
</dbReference>
<dbReference type="RefSeq" id="WP_131101134.1">
    <property type="nucleotide sequence ID" value="NZ_CP036455.1"/>
</dbReference>
<keyword evidence="7" id="KW-0326">Glycosidase</keyword>
<dbReference type="InterPro" id="IPR003961">
    <property type="entry name" value="FN3_dom"/>
</dbReference>
<organism evidence="13 14">
    <name type="scientific">Streptomonospora litoralis</name>
    <dbReference type="NCBI Taxonomy" id="2498135"/>
    <lineage>
        <taxon>Bacteria</taxon>
        <taxon>Bacillati</taxon>
        <taxon>Actinomycetota</taxon>
        <taxon>Actinomycetes</taxon>
        <taxon>Streptosporangiales</taxon>
        <taxon>Nocardiopsidaceae</taxon>
        <taxon>Streptomonospora</taxon>
    </lineage>
</organism>
<evidence type="ECO:0000256" key="1">
    <source>
        <dbReference type="ARBA" id="ARBA00012513"/>
    </source>
</evidence>
<accession>A0A4P6Q6H6</accession>
<keyword evidence="10" id="KW-0472">Membrane</keyword>
<dbReference type="SUPFAM" id="SSF56112">
    <property type="entry name" value="Protein kinase-like (PK-like)"/>
    <property type="match status" value="1"/>
</dbReference>
<keyword evidence="3 13" id="KW-0808">Transferase</keyword>
<sequence length="649" mass="67062">MSDHSDRGRPAAWSVPGVHTPEPLYSGADSVLYRAKRGPGDVSVVVKLARSRGPFEQRDEIELWRMHSANRGVHSLLQHGTTEGGRPYAVMEECPDGDYGRILAEEGPLSPTEAVTVGAEVAEALAAVHSRGLLHHAVAPENILRARFGPALIDFGSALTLNHPFPPVHYRDGVLEHAPPEELSGGTPGTASDVYRLASTVWTLLAGHAPFADGREVSAAAYRARVLGSPPPRVPRDDTPEWLQRVLLYALATDPGERLSSATDLARMLRSEGVSAPGLDSPAEPHRRELRRPGARPQDWGAAGPAAAGVFRDGQGETSEPARKLPAVEDAAESGDHQSPRGDRAAQEGEIDAPAAQERSFADPVAPYVREAAESAGTAAKEPEVSAGKEGLDAVPEPPYALHAADAAPARGTDGDTGEGLGVSAGGGPAAYGRGFQRGPGRGSGTAGRPRRRVGRAALFALALAALLVAVSGLAWWASSLLPSLMPDAPPPQAGAEPSAQRQAEPSAPGGQAPAADAPGGAQAAEDAAQDAEGDGGGAAAAGARSPQPSPGTSPADFAPTDVELRDGNISVMLTWADNTRGAATHFIVGGPVGADEDTTMAGLAAGETDVEITGLNPEVEYCFRVVAVRSTELAATSEEVCTDRDTRQ</sequence>
<dbReference type="InterPro" id="IPR036116">
    <property type="entry name" value="FN3_sf"/>
</dbReference>
<evidence type="ECO:0000256" key="3">
    <source>
        <dbReference type="ARBA" id="ARBA00022679"/>
    </source>
</evidence>
<name>A0A4P6Q6H6_9ACTN</name>
<feature type="compositionally biased region" description="Low complexity" evidence="9">
    <location>
        <begin position="503"/>
        <end position="527"/>
    </location>
</feature>
<feature type="domain" description="Protein kinase" evidence="11">
    <location>
        <begin position="18"/>
        <end position="279"/>
    </location>
</feature>
<keyword evidence="10" id="KW-0812">Transmembrane</keyword>
<dbReference type="GO" id="GO:0005524">
    <property type="term" value="F:ATP binding"/>
    <property type="evidence" value="ECO:0007669"/>
    <property type="project" value="UniProtKB-KW"/>
</dbReference>
<evidence type="ECO:0000313" key="13">
    <source>
        <dbReference type="EMBL" id="QBI56325.1"/>
    </source>
</evidence>
<proteinExistence type="predicted"/>
<dbReference type="InterPro" id="IPR000719">
    <property type="entry name" value="Prot_kinase_dom"/>
</dbReference>
<evidence type="ECO:0000259" key="12">
    <source>
        <dbReference type="PROSITE" id="PS50853"/>
    </source>
</evidence>
<dbReference type="Pfam" id="PF00069">
    <property type="entry name" value="Pkinase"/>
    <property type="match status" value="1"/>
</dbReference>
<evidence type="ECO:0000259" key="11">
    <source>
        <dbReference type="PROSITE" id="PS50011"/>
    </source>
</evidence>
<keyword evidence="14" id="KW-1185">Reference proteome</keyword>
<feature type="domain" description="Fibronectin type-III" evidence="12">
    <location>
        <begin position="559"/>
        <end position="649"/>
    </location>
</feature>
<dbReference type="Gene3D" id="2.60.40.10">
    <property type="entry name" value="Immunoglobulins"/>
    <property type="match status" value="1"/>
</dbReference>
<evidence type="ECO:0000256" key="6">
    <source>
        <dbReference type="ARBA" id="ARBA00022840"/>
    </source>
</evidence>
<keyword evidence="6" id="KW-0067">ATP-binding</keyword>
<feature type="compositionally biased region" description="Low complexity" evidence="9">
    <location>
        <begin position="400"/>
        <end position="410"/>
    </location>
</feature>
<dbReference type="KEGG" id="strr:EKD16_22860"/>
<reference evidence="13 14" key="1">
    <citation type="submission" date="2019-02" db="EMBL/GenBank/DDBJ databases">
        <authorList>
            <person name="Khodamoradi S."/>
            <person name="Hahnke R.L."/>
            <person name="Kaempfer P."/>
            <person name="Schumann P."/>
            <person name="Rohde M."/>
            <person name="Steinert M."/>
            <person name="Luzhetskyy A."/>
            <person name="Wink J."/>
            <person name="Ruckert C."/>
        </authorList>
    </citation>
    <scope>NUCLEOTIDE SEQUENCE [LARGE SCALE GENOMIC DNA]</scope>
    <source>
        <strain evidence="13 14">M2</strain>
    </source>
</reference>
<feature type="region of interest" description="Disordered" evidence="9">
    <location>
        <begin position="273"/>
        <end position="450"/>
    </location>
</feature>
<feature type="region of interest" description="Disordered" evidence="9">
    <location>
        <begin position="1"/>
        <end position="20"/>
    </location>
</feature>
<evidence type="ECO:0000313" key="14">
    <source>
        <dbReference type="Proteomes" id="UP000292235"/>
    </source>
</evidence>
<keyword evidence="2" id="KW-0723">Serine/threonine-protein kinase</keyword>
<dbReference type="InterPro" id="IPR013783">
    <property type="entry name" value="Ig-like_fold"/>
</dbReference>
<evidence type="ECO:0000256" key="2">
    <source>
        <dbReference type="ARBA" id="ARBA00022527"/>
    </source>
</evidence>
<dbReference type="PROSITE" id="PS50011">
    <property type="entry name" value="PROTEIN_KINASE_DOM"/>
    <property type="match status" value="1"/>
</dbReference>
<evidence type="ECO:0000256" key="5">
    <source>
        <dbReference type="ARBA" id="ARBA00022777"/>
    </source>
</evidence>
<dbReference type="AlphaFoldDB" id="A0A4P6Q6H6"/>
<feature type="region of interest" description="Disordered" evidence="9">
    <location>
        <begin position="488"/>
        <end position="562"/>
    </location>
</feature>
<dbReference type="Proteomes" id="UP000292235">
    <property type="component" value="Chromosome"/>
</dbReference>
<dbReference type="EC" id="2.7.11.1" evidence="1"/>
<dbReference type="GO" id="GO:0000272">
    <property type="term" value="P:polysaccharide catabolic process"/>
    <property type="evidence" value="ECO:0007669"/>
    <property type="project" value="UniProtKB-KW"/>
</dbReference>
<evidence type="ECO:0000256" key="7">
    <source>
        <dbReference type="ARBA" id="ARBA00023295"/>
    </source>
</evidence>
<feature type="compositionally biased region" description="Basic and acidic residues" evidence="9">
    <location>
        <begin position="334"/>
        <end position="347"/>
    </location>
</feature>
<keyword evidence="10" id="KW-1133">Transmembrane helix</keyword>
<gene>
    <name evidence="13" type="primary">pknK</name>
    <name evidence="13" type="ORF">EKD16_22860</name>
</gene>
<evidence type="ECO:0000256" key="9">
    <source>
        <dbReference type="SAM" id="MobiDB-lite"/>
    </source>
</evidence>
<feature type="transmembrane region" description="Helical" evidence="10">
    <location>
        <begin position="457"/>
        <end position="478"/>
    </location>
</feature>
<dbReference type="InterPro" id="IPR011009">
    <property type="entry name" value="Kinase-like_dom_sf"/>
</dbReference>
<dbReference type="GO" id="GO:0016798">
    <property type="term" value="F:hydrolase activity, acting on glycosyl bonds"/>
    <property type="evidence" value="ECO:0007669"/>
    <property type="project" value="UniProtKB-KW"/>
</dbReference>
<dbReference type="PANTHER" id="PTHR43289:SF6">
    <property type="entry name" value="SERINE_THREONINE-PROTEIN KINASE NEKL-3"/>
    <property type="match status" value="1"/>
</dbReference>
<dbReference type="PANTHER" id="PTHR43289">
    <property type="entry name" value="MITOGEN-ACTIVATED PROTEIN KINASE KINASE KINASE 20-RELATED"/>
    <property type="match status" value="1"/>
</dbReference>
<dbReference type="OrthoDB" id="9762169at2"/>
<evidence type="ECO:0000256" key="4">
    <source>
        <dbReference type="ARBA" id="ARBA00022741"/>
    </source>
</evidence>
<dbReference type="PROSITE" id="PS50853">
    <property type="entry name" value="FN3"/>
    <property type="match status" value="1"/>
</dbReference>
<dbReference type="EMBL" id="CP036455">
    <property type="protein sequence ID" value="QBI56325.1"/>
    <property type="molecule type" value="Genomic_DNA"/>
</dbReference>
<evidence type="ECO:0000256" key="10">
    <source>
        <dbReference type="SAM" id="Phobius"/>
    </source>
</evidence>
<evidence type="ECO:0000256" key="8">
    <source>
        <dbReference type="ARBA" id="ARBA00023326"/>
    </source>
</evidence>
<dbReference type="SUPFAM" id="SSF49265">
    <property type="entry name" value="Fibronectin type III"/>
    <property type="match status" value="1"/>
</dbReference>
<protein>
    <recommendedName>
        <fullName evidence="1">non-specific serine/threonine protein kinase</fullName>
        <ecNumber evidence="1">2.7.11.1</ecNumber>
    </recommendedName>
</protein>
<dbReference type="Gene3D" id="1.10.510.10">
    <property type="entry name" value="Transferase(Phosphotransferase) domain 1"/>
    <property type="match status" value="1"/>
</dbReference>